<evidence type="ECO:0000259" key="6">
    <source>
        <dbReference type="Pfam" id="PF08281"/>
    </source>
</evidence>
<dbReference type="AlphaFoldDB" id="A0A9D1UYY7"/>
<organism evidence="7 8">
    <name type="scientific">Candidatus Odoribacter faecigallinarum</name>
    <dbReference type="NCBI Taxonomy" id="2838706"/>
    <lineage>
        <taxon>Bacteria</taxon>
        <taxon>Pseudomonadati</taxon>
        <taxon>Bacteroidota</taxon>
        <taxon>Bacteroidia</taxon>
        <taxon>Bacteroidales</taxon>
        <taxon>Odoribacteraceae</taxon>
        <taxon>Odoribacter</taxon>
    </lineage>
</organism>
<dbReference type="EMBL" id="DXFT01000050">
    <property type="protein sequence ID" value="HIX02972.1"/>
    <property type="molecule type" value="Genomic_DNA"/>
</dbReference>
<feature type="domain" description="RNA polymerase sigma factor 70 region 4 type 2" evidence="6">
    <location>
        <begin position="127"/>
        <end position="178"/>
    </location>
</feature>
<dbReference type="Pfam" id="PF04542">
    <property type="entry name" value="Sigma70_r2"/>
    <property type="match status" value="1"/>
</dbReference>
<dbReference type="PANTHER" id="PTHR43133:SF46">
    <property type="entry name" value="RNA POLYMERASE SIGMA-70 FACTOR ECF SUBFAMILY"/>
    <property type="match status" value="1"/>
</dbReference>
<dbReference type="NCBIfam" id="TIGR02985">
    <property type="entry name" value="Sig70_bacteroi1"/>
    <property type="match status" value="1"/>
</dbReference>
<comment type="similarity">
    <text evidence="1">Belongs to the sigma-70 factor family. ECF subfamily.</text>
</comment>
<dbReference type="CDD" id="cd06171">
    <property type="entry name" value="Sigma70_r4"/>
    <property type="match status" value="1"/>
</dbReference>
<dbReference type="SUPFAM" id="SSF88659">
    <property type="entry name" value="Sigma3 and sigma4 domains of RNA polymerase sigma factors"/>
    <property type="match status" value="1"/>
</dbReference>
<evidence type="ECO:0000256" key="2">
    <source>
        <dbReference type="ARBA" id="ARBA00023015"/>
    </source>
</evidence>
<dbReference type="InterPro" id="IPR007627">
    <property type="entry name" value="RNA_pol_sigma70_r2"/>
</dbReference>
<dbReference type="GO" id="GO:0016987">
    <property type="term" value="F:sigma factor activity"/>
    <property type="evidence" value="ECO:0007669"/>
    <property type="project" value="UniProtKB-KW"/>
</dbReference>
<dbReference type="InterPro" id="IPR014284">
    <property type="entry name" value="RNA_pol_sigma-70_dom"/>
</dbReference>
<comment type="caution">
    <text evidence="7">The sequence shown here is derived from an EMBL/GenBank/DDBJ whole genome shotgun (WGS) entry which is preliminary data.</text>
</comment>
<protein>
    <submittedName>
        <fullName evidence="7">Sigma-70 family RNA polymerase sigma factor</fullName>
    </submittedName>
</protein>
<proteinExistence type="inferred from homology"/>
<sequence length="191" mass="22707">MNKLMESEKSDIELMDKIRQGDMTAFGLLYARYADLIYRHILVRVNSSFDADDIFQSFFLNLWEKRDSIQINTSVKGYLLTWLKNFILNSIREEQIRTKYHTQGQENWTEAHDYTWTQIVATDLDEKLKKVVAQFPPRLQTIYLLSREENLTIKEIAERLSLSEQTVKNQLTEALRRLRTESGKKNFIFFI</sequence>
<dbReference type="InterPro" id="IPR036388">
    <property type="entry name" value="WH-like_DNA-bd_sf"/>
</dbReference>
<evidence type="ECO:0000313" key="7">
    <source>
        <dbReference type="EMBL" id="HIX02972.1"/>
    </source>
</evidence>
<dbReference type="InterPro" id="IPR014327">
    <property type="entry name" value="RNA_pol_sigma70_bacteroid"/>
</dbReference>
<accession>A0A9D1UYY7</accession>
<gene>
    <name evidence="7" type="ORF">H9863_02495</name>
</gene>
<keyword evidence="3" id="KW-0731">Sigma factor</keyword>
<dbReference type="InterPro" id="IPR039425">
    <property type="entry name" value="RNA_pol_sigma-70-like"/>
</dbReference>
<dbReference type="Gene3D" id="1.10.1740.10">
    <property type="match status" value="1"/>
</dbReference>
<evidence type="ECO:0000256" key="3">
    <source>
        <dbReference type="ARBA" id="ARBA00023082"/>
    </source>
</evidence>
<reference evidence="7" key="2">
    <citation type="submission" date="2021-04" db="EMBL/GenBank/DDBJ databases">
        <authorList>
            <person name="Gilroy R."/>
        </authorList>
    </citation>
    <scope>NUCLEOTIDE SEQUENCE</scope>
    <source>
        <strain evidence="7">23274</strain>
    </source>
</reference>
<evidence type="ECO:0000256" key="1">
    <source>
        <dbReference type="ARBA" id="ARBA00010641"/>
    </source>
</evidence>
<dbReference type="Pfam" id="PF08281">
    <property type="entry name" value="Sigma70_r4_2"/>
    <property type="match status" value="1"/>
</dbReference>
<dbReference type="InterPro" id="IPR013324">
    <property type="entry name" value="RNA_pol_sigma_r3/r4-like"/>
</dbReference>
<evidence type="ECO:0000256" key="4">
    <source>
        <dbReference type="ARBA" id="ARBA00023163"/>
    </source>
</evidence>
<dbReference type="Gene3D" id="1.10.10.10">
    <property type="entry name" value="Winged helix-like DNA-binding domain superfamily/Winged helix DNA-binding domain"/>
    <property type="match status" value="1"/>
</dbReference>
<dbReference type="PANTHER" id="PTHR43133">
    <property type="entry name" value="RNA POLYMERASE ECF-TYPE SIGMA FACTO"/>
    <property type="match status" value="1"/>
</dbReference>
<feature type="domain" description="RNA polymerase sigma-70 region 2" evidence="5">
    <location>
        <begin position="29"/>
        <end position="95"/>
    </location>
</feature>
<name>A0A9D1UYY7_9BACT</name>
<dbReference type="Proteomes" id="UP000824202">
    <property type="component" value="Unassembled WGS sequence"/>
</dbReference>
<keyword evidence="4" id="KW-0804">Transcription</keyword>
<dbReference type="SUPFAM" id="SSF88946">
    <property type="entry name" value="Sigma2 domain of RNA polymerase sigma factors"/>
    <property type="match status" value="1"/>
</dbReference>
<dbReference type="GO" id="GO:0003677">
    <property type="term" value="F:DNA binding"/>
    <property type="evidence" value="ECO:0007669"/>
    <property type="project" value="InterPro"/>
</dbReference>
<reference evidence="7" key="1">
    <citation type="journal article" date="2021" name="PeerJ">
        <title>Extensive microbial diversity within the chicken gut microbiome revealed by metagenomics and culture.</title>
        <authorList>
            <person name="Gilroy R."/>
            <person name="Ravi A."/>
            <person name="Getino M."/>
            <person name="Pursley I."/>
            <person name="Horton D.L."/>
            <person name="Alikhan N.F."/>
            <person name="Baker D."/>
            <person name="Gharbi K."/>
            <person name="Hall N."/>
            <person name="Watson M."/>
            <person name="Adriaenssens E.M."/>
            <person name="Foster-Nyarko E."/>
            <person name="Jarju S."/>
            <person name="Secka A."/>
            <person name="Antonio M."/>
            <person name="Oren A."/>
            <person name="Chaudhuri R.R."/>
            <person name="La Ragione R."/>
            <person name="Hildebrand F."/>
            <person name="Pallen M.J."/>
        </authorList>
    </citation>
    <scope>NUCLEOTIDE SEQUENCE</scope>
    <source>
        <strain evidence="7">23274</strain>
    </source>
</reference>
<dbReference type="InterPro" id="IPR013325">
    <property type="entry name" value="RNA_pol_sigma_r2"/>
</dbReference>
<dbReference type="GO" id="GO:0006352">
    <property type="term" value="P:DNA-templated transcription initiation"/>
    <property type="evidence" value="ECO:0007669"/>
    <property type="project" value="InterPro"/>
</dbReference>
<dbReference type="InterPro" id="IPR013249">
    <property type="entry name" value="RNA_pol_sigma70_r4_t2"/>
</dbReference>
<evidence type="ECO:0000313" key="8">
    <source>
        <dbReference type="Proteomes" id="UP000824202"/>
    </source>
</evidence>
<evidence type="ECO:0000259" key="5">
    <source>
        <dbReference type="Pfam" id="PF04542"/>
    </source>
</evidence>
<dbReference type="NCBIfam" id="TIGR02937">
    <property type="entry name" value="sigma70-ECF"/>
    <property type="match status" value="1"/>
</dbReference>
<keyword evidence="2" id="KW-0805">Transcription regulation</keyword>